<protein>
    <submittedName>
        <fullName evidence="1">Uncharacterized protein</fullName>
    </submittedName>
</protein>
<reference evidence="1 2" key="1">
    <citation type="submission" date="2020-08" db="EMBL/GenBank/DDBJ databases">
        <title>Sequencing the genomes of 1000 actinobacteria strains.</title>
        <authorList>
            <person name="Klenk H.-P."/>
        </authorList>
    </citation>
    <scope>NUCLEOTIDE SEQUENCE [LARGE SCALE GENOMIC DNA]</scope>
    <source>
        <strain evidence="1 2">DSM 105369</strain>
    </source>
</reference>
<dbReference type="EMBL" id="JACHVQ010000001">
    <property type="protein sequence ID" value="MBB2892161.1"/>
    <property type="molecule type" value="Genomic_DNA"/>
</dbReference>
<name>A0A839NBR0_9MICO</name>
<evidence type="ECO:0000313" key="1">
    <source>
        <dbReference type="EMBL" id="MBB2892161.1"/>
    </source>
</evidence>
<sequence length="68" mass="7065">MIALAGIVMMVVAGCQQSAGAEGSSTTRRNVPTNARVDVLAIAPVDGGTFRADGDGRQQRVRIMGIIH</sequence>
<accession>A0A839NBR0</accession>
<proteinExistence type="predicted"/>
<keyword evidence="2" id="KW-1185">Reference proteome</keyword>
<dbReference type="Proteomes" id="UP000559182">
    <property type="component" value="Unassembled WGS sequence"/>
</dbReference>
<organism evidence="1 2">
    <name type="scientific">Flexivirga oryzae</name>
    <dbReference type="NCBI Taxonomy" id="1794944"/>
    <lineage>
        <taxon>Bacteria</taxon>
        <taxon>Bacillati</taxon>
        <taxon>Actinomycetota</taxon>
        <taxon>Actinomycetes</taxon>
        <taxon>Micrococcales</taxon>
        <taxon>Dermacoccaceae</taxon>
        <taxon>Flexivirga</taxon>
    </lineage>
</organism>
<evidence type="ECO:0000313" key="2">
    <source>
        <dbReference type="Proteomes" id="UP000559182"/>
    </source>
</evidence>
<gene>
    <name evidence="1" type="ORF">FHU39_002145</name>
</gene>
<comment type="caution">
    <text evidence="1">The sequence shown here is derived from an EMBL/GenBank/DDBJ whole genome shotgun (WGS) entry which is preliminary data.</text>
</comment>
<dbReference type="RefSeq" id="WP_183320312.1">
    <property type="nucleotide sequence ID" value="NZ_JACHVQ010000001.1"/>
</dbReference>
<dbReference type="AlphaFoldDB" id="A0A839NBR0"/>